<name>A0A3P8TR09_AMPPE</name>
<sequence length="108" mass="11806">FSVYCSVPDLPNVIHRSPDDGASVPACACCCVQGKSRDFTSSASVMQNTAVCSTHFRQEDYVHRDGAPDGMSKPGYPPELCSLDHHMFFWTRHTPADSTTPAPCMTTH</sequence>
<reference evidence="1" key="2">
    <citation type="submission" date="2025-08" db="UniProtKB">
        <authorList>
            <consortium name="Ensembl"/>
        </authorList>
    </citation>
    <scope>IDENTIFICATION</scope>
</reference>
<dbReference type="Proteomes" id="UP000265080">
    <property type="component" value="Chromosome 14"/>
</dbReference>
<protein>
    <submittedName>
        <fullName evidence="1">Uncharacterized protein</fullName>
    </submittedName>
</protein>
<reference evidence="1" key="3">
    <citation type="submission" date="2025-09" db="UniProtKB">
        <authorList>
            <consortium name="Ensembl"/>
        </authorList>
    </citation>
    <scope>IDENTIFICATION</scope>
</reference>
<reference evidence="1 2" key="1">
    <citation type="submission" date="2018-03" db="EMBL/GenBank/DDBJ databases">
        <title>Finding Nemo's genes: A chromosome-scale reference assembly of the genome of the orange clownfish Amphiprion percula.</title>
        <authorList>
            <person name="Lehmann R."/>
        </authorList>
    </citation>
    <scope>NUCLEOTIDE SEQUENCE</scope>
</reference>
<dbReference type="AlphaFoldDB" id="A0A3P8TR09"/>
<organism evidence="1 2">
    <name type="scientific">Amphiprion percula</name>
    <name type="common">Orange clownfish</name>
    <name type="synonym">Lutjanus percula</name>
    <dbReference type="NCBI Taxonomy" id="161767"/>
    <lineage>
        <taxon>Eukaryota</taxon>
        <taxon>Metazoa</taxon>
        <taxon>Chordata</taxon>
        <taxon>Craniata</taxon>
        <taxon>Vertebrata</taxon>
        <taxon>Euteleostomi</taxon>
        <taxon>Actinopterygii</taxon>
        <taxon>Neopterygii</taxon>
        <taxon>Teleostei</taxon>
        <taxon>Neoteleostei</taxon>
        <taxon>Acanthomorphata</taxon>
        <taxon>Ovalentaria</taxon>
        <taxon>Pomacentridae</taxon>
        <taxon>Amphiprion</taxon>
    </lineage>
</organism>
<evidence type="ECO:0000313" key="1">
    <source>
        <dbReference type="Ensembl" id="ENSAPEP00000027474.1"/>
    </source>
</evidence>
<evidence type="ECO:0000313" key="2">
    <source>
        <dbReference type="Proteomes" id="UP000265080"/>
    </source>
</evidence>
<accession>A0A3P8TR09</accession>
<dbReference type="Ensembl" id="ENSAPET00000028206.1">
    <property type="protein sequence ID" value="ENSAPEP00000027474.1"/>
    <property type="gene ID" value="ENSAPEG00000019508.1"/>
</dbReference>
<keyword evidence="2" id="KW-1185">Reference proteome</keyword>
<proteinExistence type="predicted"/>